<dbReference type="NCBIfam" id="TIGR01352">
    <property type="entry name" value="tonB_Cterm"/>
    <property type="match status" value="1"/>
</dbReference>
<evidence type="ECO:0000256" key="6">
    <source>
        <dbReference type="ARBA" id="ARBA00022692"/>
    </source>
</evidence>
<evidence type="ECO:0000256" key="11">
    <source>
        <dbReference type="SAM" id="Phobius"/>
    </source>
</evidence>
<reference evidence="13 14" key="1">
    <citation type="submission" date="2012-04" db="EMBL/GenBank/DDBJ databases">
        <title>The Genome Sequence of Bartonella koehlerae C-29.</title>
        <authorList>
            <consortium name="The Broad Institute Genome Sequencing Platform"/>
            <consortium name="The Broad Institute Genome Sequencing Center for Infectious Disease"/>
            <person name="Feldgarden M."/>
            <person name="Kirby J."/>
            <person name="Kosoy M."/>
            <person name="Birtles R."/>
            <person name="Probert W.S."/>
            <person name="Chiaraviglio L."/>
            <person name="Walker B."/>
            <person name="Young S.K."/>
            <person name="Zeng Q."/>
            <person name="Gargeya S."/>
            <person name="Fitzgerald M."/>
            <person name="Haas B."/>
            <person name="Abouelleil A."/>
            <person name="Alvarado L."/>
            <person name="Arachchi H.M."/>
            <person name="Berlin A.M."/>
            <person name="Chapman S.B."/>
            <person name="Goldberg J."/>
            <person name="Griggs A."/>
            <person name="Gujja S."/>
            <person name="Hansen M."/>
            <person name="Howarth C."/>
            <person name="Imamovic A."/>
            <person name="Larimer J."/>
            <person name="McCowen C."/>
            <person name="Montmayeur A."/>
            <person name="Murphy C."/>
            <person name="Neiman D."/>
            <person name="Pearson M."/>
            <person name="Priest M."/>
            <person name="Roberts A."/>
            <person name="Saif S."/>
            <person name="Shea T."/>
            <person name="Sisk P."/>
            <person name="Sykes S."/>
            <person name="Wortman J."/>
            <person name="Nusbaum C."/>
            <person name="Birren B."/>
        </authorList>
    </citation>
    <scope>NUCLEOTIDE SEQUENCE [LARGE SCALE GENOMIC DNA]</scope>
    <source>
        <strain evidence="13 14">C-29</strain>
    </source>
</reference>
<keyword evidence="6 11" id="KW-0812">Transmembrane</keyword>
<dbReference type="EMBL" id="AHPL01000007">
    <property type="protein sequence ID" value="KEC55434.1"/>
    <property type="molecule type" value="Genomic_DNA"/>
</dbReference>
<evidence type="ECO:0000256" key="10">
    <source>
        <dbReference type="SAM" id="MobiDB-lite"/>
    </source>
</evidence>
<evidence type="ECO:0000256" key="1">
    <source>
        <dbReference type="ARBA" id="ARBA00004383"/>
    </source>
</evidence>
<organism evidence="13 14">
    <name type="scientific">Bartonella koehlerae C-29</name>
    <dbReference type="NCBI Taxonomy" id="1134510"/>
    <lineage>
        <taxon>Bacteria</taxon>
        <taxon>Pseudomonadati</taxon>
        <taxon>Pseudomonadota</taxon>
        <taxon>Alphaproteobacteria</taxon>
        <taxon>Hyphomicrobiales</taxon>
        <taxon>Bartonellaceae</taxon>
        <taxon>Bartonella</taxon>
    </lineage>
</organism>
<feature type="transmembrane region" description="Helical" evidence="11">
    <location>
        <begin position="26"/>
        <end position="49"/>
    </location>
</feature>
<dbReference type="GO" id="GO:0055085">
    <property type="term" value="P:transmembrane transport"/>
    <property type="evidence" value="ECO:0007669"/>
    <property type="project" value="InterPro"/>
</dbReference>
<accession>A0A067W6N7</accession>
<dbReference type="PANTHER" id="PTHR33446:SF2">
    <property type="entry name" value="PROTEIN TONB"/>
    <property type="match status" value="1"/>
</dbReference>
<dbReference type="eggNOG" id="COG0810">
    <property type="taxonomic scope" value="Bacteria"/>
</dbReference>
<dbReference type="PATRIC" id="fig|1134510.3.peg.828"/>
<sequence>MELNVDIKLRITAEETMNFSDTRWLLALWIVAFFVAFFLHIVLGAQFYFPSNGVRNGTLSSTIMLTFAQEIVYPDNDANTPNLDAGLSNLSTEPEVLQPDFPEQESEILKSEDEVQPEEPQQNGEKNDFSLLKPLKESFPPKVEHKAFIKKPIPIFKTVLKHSIVEARSSTTNKVSRTAAHEDALLVKWLAKVQAQLERQKNYVVKQRTSGEKGTVKLEFRVHEQGNIFSSRVVVSAGDPELDRLAMTALQRVGSFPPPPPSKVNKIIRVSLIFS</sequence>
<dbReference type="SUPFAM" id="SSF74653">
    <property type="entry name" value="TolA/TonB C-terminal domain"/>
    <property type="match status" value="1"/>
</dbReference>
<dbReference type="Gene3D" id="3.30.1150.10">
    <property type="match status" value="1"/>
</dbReference>
<proteinExistence type="inferred from homology"/>
<evidence type="ECO:0000256" key="2">
    <source>
        <dbReference type="ARBA" id="ARBA00006555"/>
    </source>
</evidence>
<keyword evidence="3" id="KW-0813">Transport</keyword>
<dbReference type="InterPro" id="IPR051045">
    <property type="entry name" value="TonB-dependent_transducer"/>
</dbReference>
<evidence type="ECO:0000256" key="8">
    <source>
        <dbReference type="ARBA" id="ARBA00022989"/>
    </source>
</evidence>
<keyword evidence="7" id="KW-0653">Protein transport</keyword>
<dbReference type="Pfam" id="PF13103">
    <property type="entry name" value="TonB_2"/>
    <property type="match status" value="1"/>
</dbReference>
<dbReference type="InterPro" id="IPR037682">
    <property type="entry name" value="TonB_C"/>
</dbReference>
<keyword evidence="8 11" id="KW-1133">Transmembrane helix</keyword>
<gene>
    <name evidence="13" type="ORF">O9A_00714</name>
</gene>
<dbReference type="PROSITE" id="PS52015">
    <property type="entry name" value="TONB_CTD"/>
    <property type="match status" value="1"/>
</dbReference>
<evidence type="ECO:0000256" key="4">
    <source>
        <dbReference type="ARBA" id="ARBA00022475"/>
    </source>
</evidence>
<name>A0A067W6N7_9HYPH</name>
<evidence type="ECO:0000256" key="5">
    <source>
        <dbReference type="ARBA" id="ARBA00022519"/>
    </source>
</evidence>
<protein>
    <submittedName>
        <fullName evidence="13">TonB family domain-containing protein</fullName>
    </submittedName>
</protein>
<comment type="caution">
    <text evidence="13">The sequence shown here is derived from an EMBL/GenBank/DDBJ whole genome shotgun (WGS) entry which is preliminary data.</text>
</comment>
<evidence type="ECO:0000313" key="14">
    <source>
        <dbReference type="Proteomes" id="UP000027015"/>
    </source>
</evidence>
<dbReference type="GO" id="GO:0031992">
    <property type="term" value="F:energy transducer activity"/>
    <property type="evidence" value="ECO:0007669"/>
    <property type="project" value="TreeGrafter"/>
</dbReference>
<dbReference type="AlphaFoldDB" id="A0A067W6N7"/>
<dbReference type="PANTHER" id="PTHR33446">
    <property type="entry name" value="PROTEIN TONB-RELATED"/>
    <property type="match status" value="1"/>
</dbReference>
<comment type="subcellular location">
    <subcellularLocation>
        <location evidence="1">Cell inner membrane</location>
        <topology evidence="1">Single-pass membrane protein</topology>
        <orientation evidence="1">Periplasmic side</orientation>
    </subcellularLocation>
</comment>
<comment type="similarity">
    <text evidence="2">Belongs to the TonB family.</text>
</comment>
<dbReference type="GO" id="GO:0015031">
    <property type="term" value="P:protein transport"/>
    <property type="evidence" value="ECO:0007669"/>
    <property type="project" value="UniProtKB-KW"/>
</dbReference>
<dbReference type="GO" id="GO:0098797">
    <property type="term" value="C:plasma membrane protein complex"/>
    <property type="evidence" value="ECO:0007669"/>
    <property type="project" value="TreeGrafter"/>
</dbReference>
<feature type="region of interest" description="Disordered" evidence="10">
    <location>
        <begin position="101"/>
        <end position="127"/>
    </location>
</feature>
<dbReference type="InterPro" id="IPR006260">
    <property type="entry name" value="TonB/TolA_C"/>
</dbReference>
<keyword evidence="14" id="KW-1185">Reference proteome</keyword>
<evidence type="ECO:0000256" key="3">
    <source>
        <dbReference type="ARBA" id="ARBA00022448"/>
    </source>
</evidence>
<feature type="domain" description="TonB C-terminal" evidence="12">
    <location>
        <begin position="188"/>
        <end position="275"/>
    </location>
</feature>
<evidence type="ECO:0000259" key="12">
    <source>
        <dbReference type="PROSITE" id="PS52015"/>
    </source>
</evidence>
<keyword evidence="9 11" id="KW-0472">Membrane</keyword>
<dbReference type="STRING" id="1134510.O9A_00714"/>
<evidence type="ECO:0000256" key="7">
    <source>
        <dbReference type="ARBA" id="ARBA00022927"/>
    </source>
</evidence>
<dbReference type="Proteomes" id="UP000027015">
    <property type="component" value="Unassembled WGS sequence"/>
</dbReference>
<dbReference type="HOGENOM" id="CLU_1056293_0_0_5"/>
<evidence type="ECO:0000256" key="9">
    <source>
        <dbReference type="ARBA" id="ARBA00023136"/>
    </source>
</evidence>
<keyword evidence="4" id="KW-1003">Cell membrane</keyword>
<keyword evidence="5" id="KW-0997">Cell inner membrane</keyword>
<evidence type="ECO:0000313" key="13">
    <source>
        <dbReference type="EMBL" id="KEC55434.1"/>
    </source>
</evidence>